<dbReference type="PANTHER" id="PTHR43775">
    <property type="entry name" value="FATTY ACID SYNTHASE"/>
    <property type="match status" value="1"/>
</dbReference>
<keyword evidence="6" id="KW-0808">Transferase</keyword>
<dbReference type="GO" id="GO:0016787">
    <property type="term" value="F:hydrolase activity"/>
    <property type="evidence" value="ECO:0007669"/>
    <property type="project" value="UniProtKB-KW"/>
</dbReference>
<dbReference type="Pfam" id="PF00109">
    <property type="entry name" value="ketoacyl-synt"/>
    <property type="match status" value="1"/>
</dbReference>
<accession>A0AAV8ZJ70</accession>
<feature type="region of interest" description="C-terminal hotdog fold" evidence="16">
    <location>
        <begin position="969"/>
        <end position="1056"/>
    </location>
</feature>
<evidence type="ECO:0000256" key="6">
    <source>
        <dbReference type="ARBA" id="ARBA00022679"/>
    </source>
</evidence>
<evidence type="ECO:0000256" key="14">
    <source>
        <dbReference type="ARBA" id="ARBA00023268"/>
    </source>
</evidence>
<dbReference type="Pfam" id="PF16197">
    <property type="entry name" value="KAsynt_C_assoc"/>
    <property type="match status" value="1"/>
</dbReference>
<dbReference type="GO" id="GO:0016491">
    <property type="term" value="F:oxidoreductase activity"/>
    <property type="evidence" value="ECO:0007669"/>
    <property type="project" value="UniProtKB-KW"/>
</dbReference>
<keyword evidence="5" id="KW-0597">Phosphoprotein</keyword>
<keyword evidence="14" id="KW-0511">Multifunctional enzyme</keyword>
<evidence type="ECO:0000256" key="2">
    <source>
        <dbReference type="ARBA" id="ARBA00018769"/>
    </source>
</evidence>
<sequence length="1056" mass="117766">IYMDDIAITGISGRFPKSDNVEEFKQALLDGVDLITDDHDRWSHESLKTPRSMGVVHDLETFDASFFEINPKSAELHDPRGRKLLEVVFESIVDAGFNPNELRGSNTGVFLGIMQNSLHYDYLKPGSGINSMTYIMANNISYIFDFHGPSCGIDTGCSSSIYAINQATESIRLGVCDAAVVCTAHANFLPYDSVEFTRLGVLDPDGRCKTFDDDRNGYVKSEAVVSVLLQKKTQARRIYATIAGVGCNVDGYREDGLLHPSSQMQLALLRDVYRRFSIDPEDVTYVDCHGTGTLVGDIEECEALAEFFSNGKRATPLLIGSVKTNAGHTEAAGGLASLIKIIIALQAKVVPANLNFKTPASDIPAIYNEKLKVVSKNIQFNGGLLAVNSFGLGGANAHLVVKPYRKNNEEENQDNRNIYRLVQVSGRTQEAVEILLNATEKHKHDPGFLTLLGNIFRSEIRHHNYRGYAILNTSERCISRYTSKSHPIWFSYSGMGSQWPQMGKDLIKFDVFRRTLRECAKAVRPYGLDLEDMVLNATMEILDDPLNCFTSIVAVLVGLTDLLFSIGIRPEGIIGHSLGEIGCAYADGLITAEEATLIGYARGWATKATDLIPGLMASVGLSLEECEKLLPSDIFIACDNSTDNVTVSGPEESIKTFAKTLSDAGIFVRIVNTANVAFHSKYISSVGQKFLKFLKGMEINKKPRMIWLPSAVPEDQWRTDLGRYNSSEYQCHNLLNRVLYKQVLKKVPKDAILVEVAPCGLFQAIFRRALDSSVVKLCLVKKHHEDNCKFLLDSVGRLYLSGGQPSLDNLYQKVEYPLGPETPMISPLVKWNHVAKWPIPKYDPLSFFGRRVEINLSSRENRFLVGHVINGTNLLPTSIYVILVWQAFANMHGFDFERMPVIIEKFKVMKNVIVFKSNSIFLKINILKSGIFEISDDSDIIITGQITKDKSKEPTFLQNSNSTFKTVDTRAKLKTEDIYKTLLLRGYEYSGSFKGISEFDYINRTASVRWNKNWTTLLDSLFQTMQLVENPSLCVPTSVSKIAINPLFVKKGELIL</sequence>
<keyword evidence="20" id="KW-1185">Reference proteome</keyword>
<dbReference type="EMBL" id="JAPWTK010000001">
    <property type="protein sequence ID" value="KAJ8963394.1"/>
    <property type="molecule type" value="Genomic_DNA"/>
</dbReference>
<feature type="active site" description="Proton acceptor; for dehydratase activity" evidence="16">
    <location>
        <position position="867"/>
    </location>
</feature>
<dbReference type="PROSITE" id="PS00606">
    <property type="entry name" value="KS3_1"/>
    <property type="match status" value="1"/>
</dbReference>
<dbReference type="Pfam" id="PF02801">
    <property type="entry name" value="Ketoacyl-synt_C"/>
    <property type="match status" value="1"/>
</dbReference>
<evidence type="ECO:0000313" key="19">
    <source>
        <dbReference type="EMBL" id="KAJ8963394.1"/>
    </source>
</evidence>
<evidence type="ECO:0000256" key="4">
    <source>
        <dbReference type="ARBA" id="ARBA00022516"/>
    </source>
</evidence>
<evidence type="ECO:0000256" key="12">
    <source>
        <dbReference type="ARBA" id="ARBA00023098"/>
    </source>
</evidence>
<dbReference type="Gene3D" id="3.10.129.110">
    <property type="entry name" value="Polyketide synthase dehydratase"/>
    <property type="match status" value="1"/>
</dbReference>
<keyword evidence="13" id="KW-0275">Fatty acid biosynthesis</keyword>
<protein>
    <recommendedName>
        <fullName evidence="2">Fatty acid synthase</fullName>
        <ecNumber evidence="1">2.3.1.85</ecNumber>
    </recommendedName>
</protein>
<dbReference type="Gene3D" id="3.40.366.10">
    <property type="entry name" value="Malonyl-Coenzyme A Acyl Carrier Protein, domain 2"/>
    <property type="match status" value="1"/>
</dbReference>
<dbReference type="InterPro" id="IPR016039">
    <property type="entry name" value="Thiolase-like"/>
</dbReference>
<evidence type="ECO:0000256" key="7">
    <source>
        <dbReference type="ARBA" id="ARBA00022801"/>
    </source>
</evidence>
<dbReference type="InterPro" id="IPR016035">
    <property type="entry name" value="Acyl_Trfase/lysoPLipase"/>
</dbReference>
<dbReference type="InterPro" id="IPR050091">
    <property type="entry name" value="PKS_NRPS_Biosynth_Enz"/>
</dbReference>
<comment type="catalytic activity">
    <reaction evidence="15">
        <text>acetyl-CoA + n malonyl-CoA + 2n NADPH + 2n H(+) = a long-chain fatty acid + (n+1) CoA + n CO2 + 2n NADP(+).</text>
        <dbReference type="EC" id="2.3.1.85"/>
    </reaction>
</comment>
<feature type="non-terminal residue" evidence="19">
    <location>
        <position position="1"/>
    </location>
</feature>
<dbReference type="InterPro" id="IPR014043">
    <property type="entry name" value="Acyl_transferase_dom"/>
</dbReference>
<dbReference type="SMART" id="SM00825">
    <property type="entry name" value="PKS_KS"/>
    <property type="match status" value="1"/>
</dbReference>
<dbReference type="SUPFAM" id="SSF53901">
    <property type="entry name" value="Thiolase-like"/>
    <property type="match status" value="1"/>
</dbReference>
<evidence type="ECO:0000256" key="9">
    <source>
        <dbReference type="ARBA" id="ARBA00022857"/>
    </source>
</evidence>
<evidence type="ECO:0000256" key="15">
    <source>
        <dbReference type="ARBA" id="ARBA00044883"/>
    </source>
</evidence>
<dbReference type="InterPro" id="IPR001227">
    <property type="entry name" value="Ac_transferase_dom_sf"/>
</dbReference>
<keyword evidence="9" id="KW-0521">NADP</keyword>
<dbReference type="Gene3D" id="3.40.47.10">
    <property type="match status" value="1"/>
</dbReference>
<dbReference type="SMART" id="SM00827">
    <property type="entry name" value="PKS_AT"/>
    <property type="match status" value="1"/>
</dbReference>
<feature type="domain" description="Ketosynthase family 3 (KS3)" evidence="17">
    <location>
        <begin position="3"/>
        <end position="403"/>
    </location>
</feature>
<dbReference type="PROSITE" id="PS52019">
    <property type="entry name" value="PKS_MFAS_DH"/>
    <property type="match status" value="1"/>
</dbReference>
<dbReference type="GO" id="GO:0004312">
    <property type="term" value="F:fatty acid synthase activity"/>
    <property type="evidence" value="ECO:0007669"/>
    <property type="project" value="UniProtKB-EC"/>
</dbReference>
<evidence type="ECO:0000259" key="17">
    <source>
        <dbReference type="PROSITE" id="PS52004"/>
    </source>
</evidence>
<evidence type="ECO:0000256" key="5">
    <source>
        <dbReference type="ARBA" id="ARBA00022553"/>
    </source>
</evidence>
<keyword evidence="3" id="KW-0596">Phosphopantetheine</keyword>
<dbReference type="AlphaFoldDB" id="A0AAV8ZJ70"/>
<keyword evidence="12" id="KW-0443">Lipid metabolism</keyword>
<keyword evidence="10" id="KW-0560">Oxidoreductase</keyword>
<evidence type="ECO:0000259" key="18">
    <source>
        <dbReference type="PROSITE" id="PS52019"/>
    </source>
</evidence>
<dbReference type="GO" id="GO:0006633">
    <property type="term" value="P:fatty acid biosynthetic process"/>
    <property type="evidence" value="ECO:0007669"/>
    <property type="project" value="UniProtKB-KW"/>
</dbReference>
<dbReference type="InterPro" id="IPR018201">
    <property type="entry name" value="Ketoacyl_synth_AS"/>
</dbReference>
<dbReference type="InterPro" id="IPR014030">
    <property type="entry name" value="Ketoacyl_synth_N"/>
</dbReference>
<name>A0AAV8ZJ70_9CUCU</name>
<dbReference type="Pfam" id="PF00698">
    <property type="entry name" value="Acyl_transf_1"/>
    <property type="match status" value="1"/>
</dbReference>
<keyword evidence="11" id="KW-0520">NAD</keyword>
<dbReference type="InterPro" id="IPR020841">
    <property type="entry name" value="PKS_Beta-ketoAc_synthase_dom"/>
</dbReference>
<dbReference type="InterPro" id="IPR032821">
    <property type="entry name" value="PKS_assoc"/>
</dbReference>
<gene>
    <name evidence="19" type="ORF">NQ318_018872</name>
</gene>
<dbReference type="CDD" id="cd00833">
    <property type="entry name" value="PKS"/>
    <property type="match status" value="1"/>
</dbReference>
<dbReference type="EC" id="2.3.1.85" evidence="1"/>
<dbReference type="InterPro" id="IPR049900">
    <property type="entry name" value="PKS_mFAS_DH"/>
</dbReference>
<evidence type="ECO:0000256" key="3">
    <source>
        <dbReference type="ARBA" id="ARBA00022450"/>
    </source>
</evidence>
<dbReference type="InterPro" id="IPR016036">
    <property type="entry name" value="Malonyl_transacylase_ACP-bd"/>
</dbReference>
<feature type="domain" description="PKS/mFAS DH" evidence="18">
    <location>
        <begin position="832"/>
        <end position="1056"/>
    </location>
</feature>
<dbReference type="InterPro" id="IPR042104">
    <property type="entry name" value="PKS_dehydratase_sf"/>
</dbReference>
<dbReference type="SUPFAM" id="SSF55048">
    <property type="entry name" value="Probable ACP-binding domain of malonyl-CoA ACP transacylase"/>
    <property type="match status" value="1"/>
</dbReference>
<evidence type="ECO:0000256" key="8">
    <source>
        <dbReference type="ARBA" id="ARBA00022832"/>
    </source>
</evidence>
<feature type="region of interest" description="N-terminal hotdog fold" evidence="16">
    <location>
        <begin position="832"/>
        <end position="953"/>
    </location>
</feature>
<evidence type="ECO:0000256" key="13">
    <source>
        <dbReference type="ARBA" id="ARBA00023160"/>
    </source>
</evidence>
<reference evidence="19" key="1">
    <citation type="journal article" date="2023" name="Insect Mol. Biol.">
        <title>Genome sequencing provides insights into the evolution of gene families encoding plant cell wall-degrading enzymes in longhorned beetles.</title>
        <authorList>
            <person name="Shin N.R."/>
            <person name="Okamura Y."/>
            <person name="Kirsch R."/>
            <person name="Pauchet Y."/>
        </authorList>
    </citation>
    <scope>NUCLEOTIDE SEQUENCE</scope>
    <source>
        <strain evidence="19">AMC_N1</strain>
    </source>
</reference>
<dbReference type="PROSITE" id="PS52004">
    <property type="entry name" value="KS3_2"/>
    <property type="match status" value="1"/>
</dbReference>
<feature type="active site" description="Proton donor; for dehydratase activity" evidence="16">
    <location>
        <position position="1019"/>
    </location>
</feature>
<dbReference type="InterPro" id="IPR014031">
    <property type="entry name" value="Ketoacyl_synth_C"/>
</dbReference>
<dbReference type="Proteomes" id="UP001162162">
    <property type="component" value="Unassembled WGS sequence"/>
</dbReference>
<dbReference type="PANTHER" id="PTHR43775:SF7">
    <property type="entry name" value="FATTY ACID SYNTHASE"/>
    <property type="match status" value="1"/>
</dbReference>
<keyword evidence="8" id="KW-0276">Fatty acid metabolism</keyword>
<organism evidence="19 20">
    <name type="scientific">Aromia moschata</name>
    <dbReference type="NCBI Taxonomy" id="1265417"/>
    <lineage>
        <taxon>Eukaryota</taxon>
        <taxon>Metazoa</taxon>
        <taxon>Ecdysozoa</taxon>
        <taxon>Arthropoda</taxon>
        <taxon>Hexapoda</taxon>
        <taxon>Insecta</taxon>
        <taxon>Pterygota</taxon>
        <taxon>Neoptera</taxon>
        <taxon>Endopterygota</taxon>
        <taxon>Coleoptera</taxon>
        <taxon>Polyphaga</taxon>
        <taxon>Cucujiformia</taxon>
        <taxon>Chrysomeloidea</taxon>
        <taxon>Cerambycidae</taxon>
        <taxon>Cerambycinae</taxon>
        <taxon>Callichromatini</taxon>
        <taxon>Aromia</taxon>
    </lineage>
</organism>
<evidence type="ECO:0000256" key="16">
    <source>
        <dbReference type="PROSITE-ProRule" id="PRU01363"/>
    </source>
</evidence>
<keyword evidence="7" id="KW-0378">Hydrolase</keyword>
<keyword evidence="4" id="KW-0444">Lipid biosynthesis</keyword>
<evidence type="ECO:0000256" key="11">
    <source>
        <dbReference type="ARBA" id="ARBA00023027"/>
    </source>
</evidence>
<evidence type="ECO:0000256" key="1">
    <source>
        <dbReference type="ARBA" id="ARBA00012873"/>
    </source>
</evidence>
<dbReference type="SUPFAM" id="SSF52151">
    <property type="entry name" value="FabD/lysophospholipase-like"/>
    <property type="match status" value="1"/>
</dbReference>
<dbReference type="Gene3D" id="3.30.70.3290">
    <property type="match status" value="1"/>
</dbReference>
<comment type="caution">
    <text evidence="19">The sequence shown here is derived from an EMBL/GenBank/DDBJ whole genome shotgun (WGS) entry which is preliminary data.</text>
</comment>
<evidence type="ECO:0000256" key="10">
    <source>
        <dbReference type="ARBA" id="ARBA00023002"/>
    </source>
</evidence>
<proteinExistence type="predicted"/>
<evidence type="ECO:0000313" key="20">
    <source>
        <dbReference type="Proteomes" id="UP001162162"/>
    </source>
</evidence>
<dbReference type="GO" id="GO:0004315">
    <property type="term" value="F:3-oxoacyl-[acyl-carrier-protein] synthase activity"/>
    <property type="evidence" value="ECO:0007669"/>
    <property type="project" value="InterPro"/>
</dbReference>